<evidence type="ECO:0000313" key="2">
    <source>
        <dbReference type="Proteomes" id="UP000598820"/>
    </source>
</evidence>
<keyword evidence="2" id="KW-1185">Reference proteome</keyword>
<accession>A0A926XZV2</accession>
<proteinExistence type="predicted"/>
<comment type="caution">
    <text evidence="1">The sequence shown here is derived from an EMBL/GenBank/DDBJ whole genome shotgun (WGS) entry which is preliminary data.</text>
</comment>
<evidence type="ECO:0000313" key="1">
    <source>
        <dbReference type="EMBL" id="MBD2703867.1"/>
    </source>
</evidence>
<dbReference type="RefSeq" id="WP_190889943.1">
    <property type="nucleotide sequence ID" value="NZ_JACWZY010000025.1"/>
</dbReference>
<gene>
    <name evidence="1" type="ORF">IC229_24690</name>
</gene>
<dbReference type="EMBL" id="JACWZY010000025">
    <property type="protein sequence ID" value="MBD2703867.1"/>
    <property type="molecule type" value="Genomic_DNA"/>
</dbReference>
<reference evidence="1" key="1">
    <citation type="submission" date="2020-09" db="EMBL/GenBank/DDBJ databases">
        <authorList>
            <person name="Kim M.K."/>
        </authorList>
    </citation>
    <scope>NUCLEOTIDE SEQUENCE</scope>
    <source>
        <strain evidence="1">BT702</strain>
    </source>
</reference>
<dbReference type="AlphaFoldDB" id="A0A926XZV2"/>
<organism evidence="1 2">
    <name type="scientific">Spirosoma profusum</name>
    <dbReference type="NCBI Taxonomy" id="2771354"/>
    <lineage>
        <taxon>Bacteria</taxon>
        <taxon>Pseudomonadati</taxon>
        <taxon>Bacteroidota</taxon>
        <taxon>Cytophagia</taxon>
        <taxon>Cytophagales</taxon>
        <taxon>Cytophagaceae</taxon>
        <taxon>Spirosoma</taxon>
    </lineage>
</organism>
<sequence>MNLKNPVFNEGAGEFISVRKAQALKDTYYNAKLASGQRHDELTRSEFFGLDNIKQLLNQKGCVGLRIHYASRWEDENGREVPPTEGKLKPRILITGVDSRGRDLPANAASGGLKDDANGNETMVLAEGMPCPQHCAE</sequence>
<protein>
    <submittedName>
        <fullName evidence="1">Uncharacterized protein</fullName>
    </submittedName>
</protein>
<name>A0A926XZV2_9BACT</name>
<dbReference type="Proteomes" id="UP000598820">
    <property type="component" value="Unassembled WGS sequence"/>
</dbReference>